<feature type="transmembrane region" description="Helical" evidence="1">
    <location>
        <begin position="20"/>
        <end position="42"/>
    </location>
</feature>
<reference evidence="2 3" key="1">
    <citation type="submission" date="2018-07" db="EMBL/GenBank/DDBJ databases">
        <title>A draft genome of a endophytic bacteria, a new species of Pedobacter.</title>
        <authorList>
            <person name="Zhang Z.D."/>
            <person name="Chen Z.J."/>
        </authorList>
    </citation>
    <scope>NUCLEOTIDE SEQUENCE [LARGE SCALE GENOMIC DNA]</scope>
    <source>
        <strain evidence="2 3">RS10</strain>
    </source>
</reference>
<comment type="caution">
    <text evidence="2">The sequence shown here is derived from an EMBL/GenBank/DDBJ whole genome shotgun (WGS) entry which is preliminary data.</text>
</comment>
<evidence type="ECO:0000313" key="3">
    <source>
        <dbReference type="Proteomes" id="UP000252081"/>
    </source>
</evidence>
<dbReference type="Proteomes" id="UP000252081">
    <property type="component" value="Unassembled WGS sequence"/>
</dbReference>
<keyword evidence="1" id="KW-1133">Transmembrane helix</keyword>
<evidence type="ECO:0000256" key="1">
    <source>
        <dbReference type="SAM" id="Phobius"/>
    </source>
</evidence>
<keyword evidence="1" id="KW-0812">Transmembrane</keyword>
<feature type="transmembrane region" description="Helical" evidence="1">
    <location>
        <begin position="54"/>
        <end position="77"/>
    </location>
</feature>
<protein>
    <submittedName>
        <fullName evidence="2">Uncharacterized protein</fullName>
    </submittedName>
</protein>
<dbReference type="EMBL" id="QNQU01000001">
    <property type="protein sequence ID" value="RBQ12070.1"/>
    <property type="molecule type" value="Genomic_DNA"/>
</dbReference>
<organism evidence="2 3">
    <name type="scientific">Pedobacter miscanthi</name>
    <dbReference type="NCBI Taxonomy" id="2259170"/>
    <lineage>
        <taxon>Bacteria</taxon>
        <taxon>Pseudomonadati</taxon>
        <taxon>Bacteroidota</taxon>
        <taxon>Sphingobacteriia</taxon>
        <taxon>Sphingobacteriales</taxon>
        <taxon>Sphingobacteriaceae</taxon>
        <taxon>Pedobacter</taxon>
    </lineage>
</organism>
<gene>
    <name evidence="2" type="ORF">DRW42_02085</name>
</gene>
<keyword evidence="1" id="KW-0472">Membrane</keyword>
<sequence length="78" mass="8546">MAVSHGEVAVPRGEMPYVAGLQPLMLVFLCGCFFLSAGCCFQQPFGNLTSVGKYVLFAGIDAFLMYTGVLCFVYRMFN</sequence>
<proteinExistence type="predicted"/>
<keyword evidence="3" id="KW-1185">Reference proteome</keyword>
<name>A0A366LE71_9SPHI</name>
<dbReference type="AlphaFoldDB" id="A0A366LE71"/>
<evidence type="ECO:0000313" key="2">
    <source>
        <dbReference type="EMBL" id="RBQ12070.1"/>
    </source>
</evidence>
<accession>A0A366LE71</accession>